<reference evidence="1" key="1">
    <citation type="submission" date="2024-12" db="EMBL/GenBank/DDBJ databases">
        <authorList>
            <person name="Wu N."/>
        </authorList>
    </citation>
    <scope>NUCLEOTIDE SEQUENCE</scope>
    <source>
        <strain evidence="1">P15</strain>
    </source>
</reference>
<dbReference type="EMBL" id="JBJURJ010000006">
    <property type="protein sequence ID" value="MFM9328809.1"/>
    <property type="molecule type" value="Genomic_DNA"/>
</dbReference>
<comment type="caution">
    <text evidence="1">The sequence shown here is derived from an EMBL/GenBank/DDBJ whole genome shotgun (WGS) entry which is preliminary data.</text>
</comment>
<name>A0ACC7NXQ5_9BACL</name>
<gene>
    <name evidence="1" type="ORF">ACI1P1_10955</name>
</gene>
<evidence type="ECO:0000313" key="2">
    <source>
        <dbReference type="Proteomes" id="UP001631969"/>
    </source>
</evidence>
<protein>
    <submittedName>
        <fullName evidence="1">Response regulator</fullName>
    </submittedName>
</protein>
<proteinExistence type="predicted"/>
<sequence length="466" mass="52719">MIRAAVVDDERLVRKGFMSLIDWAAFGVEMVGEAGDGREALRLVESEEIDLLFVDISMPVMSGFELIRRLRELHPHIHSVVLTCHHEFEYVQEALRLGAVDYIVKTLLDLEKADETIGRIMARLKWEERFRSGGQREEGDLFPTDQAVVYVAVGTDGDRELLYSLRTAARPLAERGNVWIAALRQGSGLEDARQEVRERLGTGWMTAVLTGVQGVAMAEAAGECSARLGQALFYHPEGHMPLVMLPYRELLAAAVLRDREEADEVLEQGAELAWTLGSAERVRFLEQLSRRKPHYSLVLAFCRRLLADWGPFLPDPEELAALERALLDCRSLTVLKGWLRRFADLAAGRMLELGFTREVMQCMFRAVCRMRADLGRKLNQNGVAASVGMSRSYFSQCYARFAGIPFGESLRGMRLDHARFLLLHTELPVWEIAGRSGFEDERYFGRLFRESTGFLPSEFRMKGGEK</sequence>
<evidence type="ECO:0000313" key="1">
    <source>
        <dbReference type="EMBL" id="MFM9328809.1"/>
    </source>
</evidence>
<keyword evidence="2" id="KW-1185">Reference proteome</keyword>
<organism evidence="1 2">
    <name type="scientific">Paenibacillus mesotrionivorans</name>
    <dbReference type="NCBI Taxonomy" id="3160968"/>
    <lineage>
        <taxon>Bacteria</taxon>
        <taxon>Bacillati</taxon>
        <taxon>Bacillota</taxon>
        <taxon>Bacilli</taxon>
        <taxon>Bacillales</taxon>
        <taxon>Paenibacillaceae</taxon>
        <taxon>Paenibacillus</taxon>
    </lineage>
</organism>
<accession>A0ACC7NXQ5</accession>
<dbReference type="Proteomes" id="UP001631969">
    <property type="component" value="Unassembled WGS sequence"/>
</dbReference>